<organism evidence="6 7">
    <name type="scientific">Atopomonas hussainii</name>
    <dbReference type="NCBI Taxonomy" id="1429083"/>
    <lineage>
        <taxon>Bacteria</taxon>
        <taxon>Pseudomonadati</taxon>
        <taxon>Pseudomonadota</taxon>
        <taxon>Gammaproteobacteria</taxon>
        <taxon>Pseudomonadales</taxon>
        <taxon>Pseudomonadaceae</taxon>
        <taxon>Atopomonas</taxon>
    </lineage>
</organism>
<name>A0A1H7SQW7_9GAMM</name>
<dbReference type="InterPro" id="IPR036390">
    <property type="entry name" value="WH_DNA-bd_sf"/>
</dbReference>
<evidence type="ECO:0000256" key="4">
    <source>
        <dbReference type="ARBA" id="ARBA00023163"/>
    </source>
</evidence>
<dbReference type="Pfam" id="PF03466">
    <property type="entry name" value="LysR_substrate"/>
    <property type="match status" value="1"/>
</dbReference>
<dbReference type="Pfam" id="PF00126">
    <property type="entry name" value="HTH_1"/>
    <property type="match status" value="1"/>
</dbReference>
<comment type="similarity">
    <text evidence="1">Belongs to the LysR transcriptional regulatory family.</text>
</comment>
<keyword evidence="4" id="KW-0804">Transcription</keyword>
<proteinExistence type="inferred from homology"/>
<dbReference type="InterPro" id="IPR036388">
    <property type="entry name" value="WH-like_DNA-bd_sf"/>
</dbReference>
<evidence type="ECO:0000313" key="7">
    <source>
        <dbReference type="Proteomes" id="UP000185766"/>
    </source>
</evidence>
<accession>A0A1H7SQW7</accession>
<dbReference type="PROSITE" id="PS50931">
    <property type="entry name" value="HTH_LYSR"/>
    <property type="match status" value="1"/>
</dbReference>
<dbReference type="Gene3D" id="3.40.190.290">
    <property type="match status" value="1"/>
</dbReference>
<keyword evidence="2" id="KW-0805">Transcription regulation</keyword>
<evidence type="ECO:0000256" key="3">
    <source>
        <dbReference type="ARBA" id="ARBA00023125"/>
    </source>
</evidence>
<evidence type="ECO:0000256" key="1">
    <source>
        <dbReference type="ARBA" id="ARBA00009437"/>
    </source>
</evidence>
<evidence type="ECO:0000313" key="6">
    <source>
        <dbReference type="EMBL" id="SEL74818.1"/>
    </source>
</evidence>
<dbReference type="GO" id="GO:0000976">
    <property type="term" value="F:transcription cis-regulatory region binding"/>
    <property type="evidence" value="ECO:0007669"/>
    <property type="project" value="TreeGrafter"/>
</dbReference>
<protein>
    <submittedName>
        <fullName evidence="6">DNA-binding transcriptional regulator, LysR family</fullName>
    </submittedName>
</protein>
<dbReference type="EMBL" id="FOAS01000020">
    <property type="protein sequence ID" value="SEL74818.1"/>
    <property type="molecule type" value="Genomic_DNA"/>
</dbReference>
<evidence type="ECO:0000259" key="5">
    <source>
        <dbReference type="PROSITE" id="PS50931"/>
    </source>
</evidence>
<dbReference type="InterPro" id="IPR005119">
    <property type="entry name" value="LysR_subst-bd"/>
</dbReference>
<dbReference type="CDD" id="cd05466">
    <property type="entry name" value="PBP2_LTTR_substrate"/>
    <property type="match status" value="1"/>
</dbReference>
<dbReference type="PANTHER" id="PTHR30126:SF98">
    <property type="entry name" value="HTH-TYPE TRANSCRIPTIONAL ACTIVATOR BAUR"/>
    <property type="match status" value="1"/>
</dbReference>
<dbReference type="Gene3D" id="1.10.10.10">
    <property type="entry name" value="Winged helix-like DNA-binding domain superfamily/Winged helix DNA-binding domain"/>
    <property type="match status" value="1"/>
</dbReference>
<dbReference type="PANTHER" id="PTHR30126">
    <property type="entry name" value="HTH-TYPE TRANSCRIPTIONAL REGULATOR"/>
    <property type="match status" value="1"/>
</dbReference>
<keyword evidence="3 6" id="KW-0238">DNA-binding</keyword>
<dbReference type="RefSeq" id="WP_074870488.1">
    <property type="nucleotide sequence ID" value="NZ_FOAS01000020.1"/>
</dbReference>
<dbReference type="InterPro" id="IPR000847">
    <property type="entry name" value="LysR_HTH_N"/>
</dbReference>
<gene>
    <name evidence="6" type="ORF">SAMN05216214_12021</name>
</gene>
<dbReference type="GO" id="GO:0003700">
    <property type="term" value="F:DNA-binding transcription factor activity"/>
    <property type="evidence" value="ECO:0007669"/>
    <property type="project" value="InterPro"/>
</dbReference>
<keyword evidence="7" id="KW-1185">Reference proteome</keyword>
<evidence type="ECO:0000256" key="2">
    <source>
        <dbReference type="ARBA" id="ARBA00023015"/>
    </source>
</evidence>
<dbReference type="SUPFAM" id="SSF53850">
    <property type="entry name" value="Periplasmic binding protein-like II"/>
    <property type="match status" value="1"/>
</dbReference>
<feature type="domain" description="HTH lysR-type" evidence="5">
    <location>
        <begin position="15"/>
        <end position="72"/>
    </location>
</feature>
<dbReference type="FunFam" id="1.10.10.10:FF:000511">
    <property type="entry name" value="LysR family transcriptional regulator"/>
    <property type="match status" value="1"/>
</dbReference>
<dbReference type="Proteomes" id="UP000185766">
    <property type="component" value="Unassembled WGS sequence"/>
</dbReference>
<dbReference type="STRING" id="1429083.GCA_001885685_02774"/>
<sequence>MSQRRAEPLAQVSDFEIRLLRVFRAVVECGGFSAAESALGIGRSAISQQMSDLEQRLGLRLCQRGRAGFALTEEGQEVYQASLQLLAALEGFRSEVNSLHQHLRGELNIGLTDNLVTIQYMRISNALSQLKEQGPDVQINIRMSPPDEVEQGVLDGRLQVGVVPQTAPLSGLDYQALYGERSLLYCAVGHPLFYVDDRKLSDARLDEQEAIAPTFRLPADVQAHYQRLNCTASASDREGMAFLILTGRYIGYLPDHYAESWVQQGRLRALKAESRFYDLQLASVTRKGRRPNLVLECFLQALAATAEPVTA</sequence>
<dbReference type="AlphaFoldDB" id="A0A1H7SQW7"/>
<reference evidence="6 7" key="1">
    <citation type="submission" date="2016-10" db="EMBL/GenBank/DDBJ databases">
        <authorList>
            <person name="de Groot N.N."/>
        </authorList>
    </citation>
    <scope>NUCLEOTIDE SEQUENCE [LARGE SCALE GENOMIC DNA]</scope>
    <source>
        <strain evidence="6 7">JCM 19513</strain>
    </source>
</reference>
<dbReference type="SUPFAM" id="SSF46785">
    <property type="entry name" value="Winged helix' DNA-binding domain"/>
    <property type="match status" value="1"/>
</dbReference>